<organism evidence="1 2">
    <name type="scientific">Bifidobacterium primatium</name>
    <dbReference type="NCBI Taxonomy" id="2045438"/>
    <lineage>
        <taxon>Bacteria</taxon>
        <taxon>Bacillati</taxon>
        <taxon>Actinomycetota</taxon>
        <taxon>Actinomycetes</taxon>
        <taxon>Bifidobacteriales</taxon>
        <taxon>Bifidobacteriaceae</taxon>
        <taxon>Bifidobacterium</taxon>
    </lineage>
</organism>
<dbReference type="OrthoDB" id="3232789at2"/>
<dbReference type="AlphaFoldDB" id="A0A2M9HA69"/>
<dbReference type="Proteomes" id="UP000229095">
    <property type="component" value="Unassembled WGS sequence"/>
</dbReference>
<evidence type="ECO:0000313" key="2">
    <source>
        <dbReference type="Proteomes" id="UP000229095"/>
    </source>
</evidence>
<proteinExistence type="predicted"/>
<reference evidence="1 2" key="1">
    <citation type="submission" date="2017-10" db="EMBL/GenBank/DDBJ databases">
        <title>Draft genome sequences of strains TRE 1, TRE 9, TRE H and TRI 7, isolated from tamarins, belonging to four potential novel Bifidobacterium species.</title>
        <authorList>
            <person name="Mattarelli P."/>
            <person name="Modesto M."/>
            <person name="Puglisi E."/>
            <person name="Morelli L."/>
            <person name="Spezio C."/>
            <person name="Bonetti A."/>
            <person name="Sandri C."/>
        </authorList>
    </citation>
    <scope>NUCLEOTIDE SEQUENCE [LARGE SCALE GENOMIC DNA]</scope>
    <source>
        <strain evidence="2">TRE1</strain>
    </source>
</reference>
<dbReference type="RefSeq" id="WP_100509857.1">
    <property type="nucleotide sequence ID" value="NZ_PEBI01000001.1"/>
</dbReference>
<sequence>MVEATFTSAMLAVLRSMQGERLVSLECENLNGNNTTYGNLLITTESQRIELINEEEPTEYFGEMEDISRFSCRRLAANEPFRQFVAGEQPRKYPLLGAVTSVSIVNDTITFPNKDYSIRLVMAVILNTSAGQISFLRGWQFDEQITVVMNKDYRKLLRPVHQIREDWAEDEDEITVSRDVITL</sequence>
<evidence type="ECO:0000313" key="1">
    <source>
        <dbReference type="EMBL" id="PJM73710.1"/>
    </source>
</evidence>
<dbReference type="EMBL" id="PEBI01000001">
    <property type="protein sequence ID" value="PJM73710.1"/>
    <property type="molecule type" value="Genomic_DNA"/>
</dbReference>
<gene>
    <name evidence="1" type="ORF">CS006_00490</name>
</gene>
<accession>A0A2M9HA69</accession>
<keyword evidence="2" id="KW-1185">Reference proteome</keyword>
<name>A0A2M9HA69_9BIFI</name>
<protein>
    <submittedName>
        <fullName evidence="1">Uncharacterized protein</fullName>
    </submittedName>
</protein>
<comment type="caution">
    <text evidence="1">The sequence shown here is derived from an EMBL/GenBank/DDBJ whole genome shotgun (WGS) entry which is preliminary data.</text>
</comment>